<dbReference type="Gene3D" id="3.40.50.300">
    <property type="entry name" value="P-loop containing nucleotide triphosphate hydrolases"/>
    <property type="match status" value="1"/>
</dbReference>
<dbReference type="AlphaFoldDB" id="A0A1G8KV00"/>
<protein>
    <recommendedName>
        <fullName evidence="3">DNA polymerase III subunit delta</fullName>
    </recommendedName>
</protein>
<dbReference type="Proteomes" id="UP000235682">
    <property type="component" value="Unassembled WGS sequence"/>
</dbReference>
<evidence type="ECO:0008006" key="3">
    <source>
        <dbReference type="Google" id="ProtNLM"/>
    </source>
</evidence>
<dbReference type="InterPro" id="IPR050238">
    <property type="entry name" value="DNA_Rep/Repair_Clamp_Loader"/>
</dbReference>
<dbReference type="SUPFAM" id="SSF52540">
    <property type="entry name" value="P-loop containing nucleoside triphosphate hydrolases"/>
    <property type="match status" value="1"/>
</dbReference>
<organism evidence="1 2">
    <name type="scientific">Dolosicoccus paucivorans</name>
    <dbReference type="NCBI Taxonomy" id="84521"/>
    <lineage>
        <taxon>Bacteria</taxon>
        <taxon>Bacillati</taxon>
        <taxon>Bacillota</taxon>
        <taxon>Bacilli</taxon>
        <taxon>Lactobacillales</taxon>
        <taxon>Aerococcaceae</taxon>
        <taxon>Dolosicoccus</taxon>
    </lineage>
</organism>
<name>A0A1G8KV00_9LACT</name>
<dbReference type="InterPro" id="IPR027417">
    <property type="entry name" value="P-loop_NTPase"/>
</dbReference>
<dbReference type="EMBL" id="PNHE01000019">
    <property type="protein sequence ID" value="PMC58258.1"/>
    <property type="molecule type" value="Genomic_DNA"/>
</dbReference>
<dbReference type="STRING" id="84521.SAMN04487994_101421"/>
<dbReference type="Pfam" id="PF13177">
    <property type="entry name" value="DNA_pol3_delta2"/>
    <property type="match status" value="1"/>
</dbReference>
<accession>A0A1G8KV00</accession>
<reference evidence="1 2" key="1">
    <citation type="submission" date="2017-09" db="EMBL/GenBank/DDBJ databases">
        <title>Bacterial strain isolated from the female urinary microbiota.</title>
        <authorList>
            <person name="Thomas-White K."/>
            <person name="Kumar N."/>
            <person name="Forster S."/>
            <person name="Putonti C."/>
            <person name="Lawley T."/>
            <person name="Wolfe A.J."/>
        </authorList>
    </citation>
    <scope>NUCLEOTIDE SEQUENCE [LARGE SCALE GENOMIC DNA]</scope>
    <source>
        <strain evidence="1 2">UMB0852</strain>
    </source>
</reference>
<dbReference type="RefSeq" id="WP_092084896.1">
    <property type="nucleotide sequence ID" value="NZ_FNEL01000014.1"/>
</dbReference>
<sequence>MGIKQVDDHVQYFQTLVQEGTLSHAYLLTGNAHDDKLQVVQKVVEELIKKEPLPQEETRRLIDNVKQDQFADLLFIEPEGQTVRIDQIRQLKEWLSTSSMELNFKVAVIEAADKMNTASSNSLLKLLEEPQERVYLFLLTSEASALLPTIRSRTQQIHFFDSDLTHQLNELQRNYSVSDFHSEVIVRFPTQMQTAILEDYDEADFDQFLKVFNYFYKLLFTKDTYGLIVVQTHLKDYFPKTGASIGLEYLFMLNHSVLMHLVAVKTPPTFQNYWIKEWVNQVDNDPGRCIQIHQNLVNVKERLRFNVAPQLAYEQLVIRCLED</sequence>
<proteinExistence type="predicted"/>
<evidence type="ECO:0000313" key="2">
    <source>
        <dbReference type="Proteomes" id="UP000235682"/>
    </source>
</evidence>
<keyword evidence="2" id="KW-1185">Reference proteome</keyword>
<dbReference type="GO" id="GO:0006261">
    <property type="term" value="P:DNA-templated DNA replication"/>
    <property type="evidence" value="ECO:0007669"/>
    <property type="project" value="TreeGrafter"/>
</dbReference>
<comment type="caution">
    <text evidence="1">The sequence shown here is derived from an EMBL/GenBank/DDBJ whole genome shotgun (WGS) entry which is preliminary data.</text>
</comment>
<dbReference type="PANTHER" id="PTHR11669">
    <property type="entry name" value="REPLICATION FACTOR C / DNA POLYMERASE III GAMMA-TAU SUBUNIT"/>
    <property type="match status" value="1"/>
</dbReference>
<dbReference type="OrthoDB" id="9810148at2"/>
<gene>
    <name evidence="1" type="ORF">CJ205_05240</name>
</gene>
<evidence type="ECO:0000313" key="1">
    <source>
        <dbReference type="EMBL" id="PMC58258.1"/>
    </source>
</evidence>
<dbReference type="PANTHER" id="PTHR11669:SF8">
    <property type="entry name" value="DNA POLYMERASE III SUBUNIT DELTA"/>
    <property type="match status" value="1"/>
</dbReference>